<name>A0A644ZE28_9ZZZZ</name>
<gene>
    <name evidence="2" type="ORF">SDC9_83567</name>
</gene>
<protein>
    <recommendedName>
        <fullName evidence="1">Nudix hydrolase domain-containing protein</fullName>
    </recommendedName>
</protein>
<dbReference type="InterPro" id="IPR015797">
    <property type="entry name" value="NUDIX_hydrolase-like_dom_sf"/>
</dbReference>
<comment type="caution">
    <text evidence="2">The sequence shown here is derived from an EMBL/GenBank/DDBJ whole genome shotgun (WGS) entry which is preliminary data.</text>
</comment>
<dbReference type="PROSITE" id="PS51462">
    <property type="entry name" value="NUDIX"/>
    <property type="match status" value="1"/>
</dbReference>
<evidence type="ECO:0000259" key="1">
    <source>
        <dbReference type="PROSITE" id="PS51462"/>
    </source>
</evidence>
<evidence type="ECO:0000313" key="2">
    <source>
        <dbReference type="EMBL" id="MPM36963.1"/>
    </source>
</evidence>
<accession>A0A644ZE28</accession>
<organism evidence="2">
    <name type="scientific">bioreactor metagenome</name>
    <dbReference type="NCBI Taxonomy" id="1076179"/>
    <lineage>
        <taxon>unclassified sequences</taxon>
        <taxon>metagenomes</taxon>
        <taxon>ecological metagenomes</taxon>
    </lineage>
</organism>
<dbReference type="SUPFAM" id="SSF55811">
    <property type="entry name" value="Nudix"/>
    <property type="match status" value="1"/>
</dbReference>
<dbReference type="Gene3D" id="3.90.79.10">
    <property type="entry name" value="Nucleoside Triphosphate Pyrophosphohydrolase"/>
    <property type="match status" value="1"/>
</dbReference>
<dbReference type="Pfam" id="PF00293">
    <property type="entry name" value="NUDIX"/>
    <property type="match status" value="1"/>
</dbReference>
<sequence>MEVFAKPAVGAIIEKEINGVLHVLIQERCKEEHSEDNGLIEVPAGKIREYENIFDSLRREVWEETGLKLTEIQGEEETVVANCNGYKVMSFNPFYSSQNLSGTYSIMLQTFICKATGELLENSDESINLRWISLEELKTIMEENEGAFYPMHINSLKKYLKEKLN</sequence>
<dbReference type="CDD" id="cd02883">
    <property type="entry name" value="NUDIX_Hydrolase"/>
    <property type="match status" value="1"/>
</dbReference>
<feature type="domain" description="Nudix hydrolase" evidence="1">
    <location>
        <begin position="4"/>
        <end position="154"/>
    </location>
</feature>
<dbReference type="InterPro" id="IPR000086">
    <property type="entry name" value="NUDIX_hydrolase_dom"/>
</dbReference>
<proteinExistence type="predicted"/>
<dbReference type="PANTHER" id="PTHR43736:SF1">
    <property type="entry name" value="DIHYDRONEOPTERIN TRIPHOSPHATE DIPHOSPHATASE"/>
    <property type="match status" value="1"/>
</dbReference>
<dbReference type="AlphaFoldDB" id="A0A644ZE28"/>
<dbReference type="EMBL" id="VSSQ01007783">
    <property type="protein sequence ID" value="MPM36963.1"/>
    <property type="molecule type" value="Genomic_DNA"/>
</dbReference>
<dbReference type="PANTHER" id="PTHR43736">
    <property type="entry name" value="ADP-RIBOSE PYROPHOSPHATASE"/>
    <property type="match status" value="1"/>
</dbReference>
<reference evidence="2" key="1">
    <citation type="submission" date="2019-08" db="EMBL/GenBank/DDBJ databases">
        <authorList>
            <person name="Kucharzyk K."/>
            <person name="Murdoch R.W."/>
            <person name="Higgins S."/>
            <person name="Loffler F."/>
        </authorList>
    </citation>
    <scope>NUCLEOTIDE SEQUENCE</scope>
</reference>